<protein>
    <submittedName>
        <fullName evidence="1">Uncharacterized protein</fullName>
    </submittedName>
</protein>
<gene>
    <name evidence="1" type="ORF">A45J_1057</name>
</gene>
<dbReference type="EMBL" id="BLAB01000001">
    <property type="protein sequence ID" value="GER93320.1"/>
    <property type="molecule type" value="Genomic_DNA"/>
</dbReference>
<reference evidence="1" key="1">
    <citation type="submission" date="2019-10" db="EMBL/GenBank/DDBJ databases">
        <title>Metagenomic sequencing of thiosulfate-disproportionating enrichment culture.</title>
        <authorList>
            <person name="Umezawa K."/>
            <person name="Kojima H."/>
            <person name="Fukui M."/>
        </authorList>
    </citation>
    <scope>NUCLEOTIDE SEQUENCE</scope>
    <source>
        <strain evidence="1">45J</strain>
    </source>
</reference>
<proteinExistence type="predicted"/>
<comment type="caution">
    <text evidence="1">The sequence shown here is derived from an EMBL/GenBank/DDBJ whole genome shotgun (WGS) entry which is preliminary data.</text>
</comment>
<organism evidence="1">
    <name type="scientific">hot springs metagenome</name>
    <dbReference type="NCBI Taxonomy" id="433727"/>
    <lineage>
        <taxon>unclassified sequences</taxon>
        <taxon>metagenomes</taxon>
        <taxon>ecological metagenomes</taxon>
    </lineage>
</organism>
<sequence length="160" mass="18646">MELYREIRAFYIKLPYSYKIVTPDTIDNLWELSKGFAINAIDISKNNEVLIHSDIEFNLSNWNEAIGYLRAVITLLNAKSGHMLVRKIIGSKNSVRTELEGYKITKRGVYNTNMPESPDFIEDVIRLSGRNKKLQQIDAMERLFRFIEEQEKDKDNEDIG</sequence>
<accession>A0A5J4L378</accession>
<dbReference type="AlphaFoldDB" id="A0A5J4L378"/>
<evidence type="ECO:0000313" key="1">
    <source>
        <dbReference type="EMBL" id="GER93320.1"/>
    </source>
</evidence>
<name>A0A5J4L378_9ZZZZ</name>